<dbReference type="OrthoDB" id="5322661at2759"/>
<accession>A0A517LLZ6</accession>
<evidence type="ECO:0000256" key="3">
    <source>
        <dbReference type="ARBA" id="ARBA00020628"/>
    </source>
</evidence>
<keyword evidence="11" id="KW-1185">Reference proteome</keyword>
<evidence type="ECO:0000256" key="5">
    <source>
        <dbReference type="ARBA" id="ARBA00023159"/>
    </source>
</evidence>
<dbReference type="GO" id="GO:0006357">
    <property type="term" value="P:regulation of transcription by RNA polymerase II"/>
    <property type="evidence" value="ECO:0007669"/>
    <property type="project" value="InterPro"/>
</dbReference>
<dbReference type="GO" id="GO:0016592">
    <property type="term" value="C:mediator complex"/>
    <property type="evidence" value="ECO:0007669"/>
    <property type="project" value="InterPro"/>
</dbReference>
<dbReference type="AlphaFoldDB" id="A0A517LLZ6"/>
<dbReference type="EMBL" id="CP042199">
    <property type="protein sequence ID" value="QDS76596.1"/>
    <property type="molecule type" value="Genomic_DNA"/>
</dbReference>
<comment type="subcellular location">
    <subcellularLocation>
        <location evidence="1 9">Nucleus</location>
    </subcellularLocation>
</comment>
<evidence type="ECO:0000256" key="6">
    <source>
        <dbReference type="ARBA" id="ARBA00023163"/>
    </source>
</evidence>
<reference evidence="10 11" key="1">
    <citation type="submission" date="2019-07" db="EMBL/GenBank/DDBJ databases">
        <title>Finished genome of Venturia effusa.</title>
        <authorList>
            <person name="Young C.A."/>
            <person name="Cox M.P."/>
            <person name="Ganley A.R.D."/>
            <person name="David W.J."/>
        </authorList>
    </citation>
    <scope>NUCLEOTIDE SEQUENCE [LARGE SCALE GENOMIC DNA]</scope>
    <source>
        <strain evidence="11">albino</strain>
    </source>
</reference>
<evidence type="ECO:0000256" key="2">
    <source>
        <dbReference type="ARBA" id="ARBA00008782"/>
    </source>
</evidence>
<comment type="subunit">
    <text evidence="9">Component of the Mediator complex.</text>
</comment>
<sequence length="998" mass="109530">MEVRVRSPRETWERVVRSSLEKRVRGEMFIKFVRELDSTTFISGRDLADILLEQQKLLPQTVDPLIPVYAQTLLEEKRVSTSDLLSALFKHSRHHANTKVDVESSNGTRSPLSFSPAELEYQILDQLSKAYAPGGTRPSTQEEVRATLKVLSEWMSAVATEGDALLQTLDQQSTLMIDSLGMLGIAMLENQKVIGLVDTAISKVLKKSLSHALTAFVPYWTHASPQHVQNATRLETDQRNRSLIDDALNAESQEGTLDVAAALQLQAVVDLPILVGCPLTDDSTMMSYLHVRYGPELGTFAIHLTVAAFDTLSSAVDRNESSQTLFALKSFLINKIPPLLSTLSASMFPPLTPQMCITQALQRVDLNVFPSFGMGMLTGSVLQDVRQEFIYGCTLHGILPVDSVDQLLGETTFEQPPTPESRYHKDVLSQQCANEPGKAVQLISELEKLDGNAGAIVGAVTETIRSACLTKETMSLKSICNALSGKPQYLDVMMQFTSPASVLQPLCNLLDAWRFEDDQGEFQPVYDEFASIFLLVLAFVYRYQFSNTELGISKDSFVATYIVQGYQSLPADELDEEQMKYLGSWMKGLYDPEGITEEVTGACRPQQFYLIVPTIFSQTMLICSGGGLDMDIVKNGLEYLHEPFLLPSLVGAIYWMISYAREQGGADLSLLLQTIQHVTRAPSSPDAQTMHATILYIVAQPLNACLKWLQKQNARRNDIEQIISTLKPHIDFRRTAFSPCPELQTWRMSQGAIRQSLKTALQSLIIWGASVGQQLNPPHYNPRLILIAECVLGAPATLSILLEEVKAQTEAAGGNAAIALDIVTSFICAPKMENSPIHVGWAHSPVPAQAARGTRRLNLREALKLEFDAATELIRKDATMAETVVRLHRAVEAQLNFSVEPIPDNISSAIPTLLPMTSTNLGAGDEGMAFGADDNTATLDLGGAGELDLGLDAGLMGDMKMDGGDDLFGQGGLTNDDEDVFGGLDFGNMDGMGEDYYQ</sequence>
<dbReference type="PANTHER" id="PTHR35784:SF1">
    <property type="entry name" value="MEDIATOR OF RNA POLYMERASE II TRANSCRIPTION SUBUNIT 5"/>
    <property type="match status" value="1"/>
</dbReference>
<evidence type="ECO:0000256" key="7">
    <source>
        <dbReference type="ARBA" id="ARBA00023242"/>
    </source>
</evidence>
<comment type="similarity">
    <text evidence="2 9">Belongs to the Mediator complex subunit 5 family.</text>
</comment>
<evidence type="ECO:0000256" key="1">
    <source>
        <dbReference type="ARBA" id="ARBA00004123"/>
    </source>
</evidence>
<dbReference type="InterPro" id="IPR014801">
    <property type="entry name" value="Mediator_Med5_fun"/>
</dbReference>
<dbReference type="Proteomes" id="UP000316270">
    <property type="component" value="Chromosome 15"/>
</dbReference>
<organism evidence="10 11">
    <name type="scientific">Venturia effusa</name>
    <dbReference type="NCBI Taxonomy" id="50376"/>
    <lineage>
        <taxon>Eukaryota</taxon>
        <taxon>Fungi</taxon>
        <taxon>Dikarya</taxon>
        <taxon>Ascomycota</taxon>
        <taxon>Pezizomycotina</taxon>
        <taxon>Dothideomycetes</taxon>
        <taxon>Pleosporomycetidae</taxon>
        <taxon>Venturiales</taxon>
        <taxon>Venturiaceae</taxon>
        <taxon>Venturia</taxon>
    </lineage>
</organism>
<keyword evidence="5 9" id="KW-0010">Activator</keyword>
<keyword evidence="6 9" id="KW-0804">Transcription</keyword>
<dbReference type="GO" id="GO:0003712">
    <property type="term" value="F:transcription coregulator activity"/>
    <property type="evidence" value="ECO:0007669"/>
    <property type="project" value="InterPro"/>
</dbReference>
<dbReference type="STRING" id="50376.A0A517LLZ6"/>
<evidence type="ECO:0000256" key="8">
    <source>
        <dbReference type="ARBA" id="ARBA00031256"/>
    </source>
</evidence>
<keyword evidence="7 9" id="KW-0539">Nucleus</keyword>
<evidence type="ECO:0000256" key="4">
    <source>
        <dbReference type="ARBA" id="ARBA00023015"/>
    </source>
</evidence>
<gene>
    <name evidence="9" type="primary">MED5</name>
    <name evidence="10" type="ORF">FKW77_007518</name>
</gene>
<dbReference type="Pfam" id="PF08689">
    <property type="entry name" value="Med5"/>
    <property type="match status" value="1"/>
</dbReference>
<name>A0A517LLZ6_9PEZI</name>
<proteinExistence type="inferred from homology"/>
<protein>
    <recommendedName>
        <fullName evidence="3 9">Mediator of RNA polymerase II transcription subunit 5</fullName>
    </recommendedName>
    <alternativeName>
        <fullName evidence="8 9">Mediator complex subunit 5</fullName>
    </alternativeName>
</protein>
<evidence type="ECO:0000313" key="11">
    <source>
        <dbReference type="Proteomes" id="UP000316270"/>
    </source>
</evidence>
<evidence type="ECO:0000256" key="9">
    <source>
        <dbReference type="RuleBase" id="RU364142"/>
    </source>
</evidence>
<keyword evidence="4 9" id="KW-0805">Transcription regulation</keyword>
<comment type="function">
    <text evidence="9">Component of the Mediator complex, a coactivator involved in the regulated transcription of nearly all RNA polymerase II-dependent genes. Mediator functions as a bridge to convey information from gene-specific regulatory proteins to the basal RNA polymerase II transcription machinery. Mediator is recruited to promoters by direct interactions with regulatory proteins and serves as a scaffold for the assembly of a functional preinitiation complex with RNA polymerase II and the general transcription factors.</text>
</comment>
<evidence type="ECO:0000313" key="10">
    <source>
        <dbReference type="EMBL" id="QDS76596.1"/>
    </source>
</evidence>
<dbReference type="PANTHER" id="PTHR35784">
    <property type="entry name" value="MEDIATOR OF RNA POLYMERASE II TRANSCRIPTION SUBUNIT 5"/>
    <property type="match status" value="1"/>
</dbReference>